<reference evidence="2 3" key="1">
    <citation type="submission" date="2015-02" db="EMBL/GenBank/DDBJ databases">
        <title>Draft genome sequence of Kitasatospora griseola MF730-N6, a bafilomycin, terpentecin and satosporin producer.</title>
        <authorList>
            <person name="Arens J.C."/>
            <person name="Haltli B."/>
            <person name="Kerr R.G."/>
        </authorList>
    </citation>
    <scope>NUCLEOTIDE SEQUENCE [LARGE SCALE GENOMIC DNA]</scope>
    <source>
        <strain evidence="2 3">MF730-N6</strain>
    </source>
</reference>
<dbReference type="Proteomes" id="UP000032066">
    <property type="component" value="Unassembled WGS sequence"/>
</dbReference>
<dbReference type="PATRIC" id="fig|2064.6.peg.3891"/>
<feature type="domain" description="DUF4253" evidence="1">
    <location>
        <begin position="178"/>
        <end position="286"/>
    </location>
</feature>
<evidence type="ECO:0000259" key="1">
    <source>
        <dbReference type="Pfam" id="PF14062"/>
    </source>
</evidence>
<organism evidence="2 3">
    <name type="scientific">Kitasatospora griseola</name>
    <name type="common">Streptomyces griseolosporeus</name>
    <dbReference type="NCBI Taxonomy" id="2064"/>
    <lineage>
        <taxon>Bacteria</taxon>
        <taxon>Bacillati</taxon>
        <taxon>Actinomycetota</taxon>
        <taxon>Actinomycetes</taxon>
        <taxon>Kitasatosporales</taxon>
        <taxon>Streptomycetaceae</taxon>
        <taxon>Kitasatospora</taxon>
    </lineage>
</organism>
<keyword evidence="3" id="KW-1185">Reference proteome</keyword>
<proteinExistence type="predicted"/>
<dbReference type="STRING" id="2064.TR51_18125"/>
<sequence>MTDALHDLRQLRPHADLSAVAALLPAGHLVKPDDNDEDAAPVLWMSDGPAPLGLWEKLHREHPGSGLWPLLLAPLSTADADFRPWSTGELQPRSAGEPDLYDPAALLRTGWEYSTTLYGDPDSDDEIDPEESAELAESIAPFTGGWPGTAPAAEQPGDPDRAARELARELLANNAQLRIGLVPAATGAEALTACGWTGPVNHEDDIAKVSAVLLDWERRYGTRLVQVGFAELELSVGAPPENDDLALRIAAEHLAFCPDNIFQGAGTIADYAPGLVNAEQWSFWWD</sequence>
<evidence type="ECO:0000313" key="3">
    <source>
        <dbReference type="Proteomes" id="UP000032066"/>
    </source>
</evidence>
<dbReference type="RefSeq" id="WP_043912036.1">
    <property type="nucleotide sequence ID" value="NZ_JXZB01000002.1"/>
</dbReference>
<protein>
    <recommendedName>
        <fullName evidence="1">DUF4253 domain-containing protein</fullName>
    </recommendedName>
</protein>
<dbReference type="OrthoDB" id="7839592at2"/>
<gene>
    <name evidence="2" type="ORF">TR51_18125</name>
</gene>
<evidence type="ECO:0000313" key="2">
    <source>
        <dbReference type="EMBL" id="KIQ65699.1"/>
    </source>
</evidence>
<accession>A0A0D0PT73</accession>
<dbReference type="Pfam" id="PF14062">
    <property type="entry name" value="DUF4253"/>
    <property type="match status" value="1"/>
</dbReference>
<dbReference type="EMBL" id="JXZB01000002">
    <property type="protein sequence ID" value="KIQ65699.1"/>
    <property type="molecule type" value="Genomic_DNA"/>
</dbReference>
<dbReference type="InterPro" id="IPR025349">
    <property type="entry name" value="DUF4253"/>
</dbReference>
<name>A0A0D0PT73_KITGR</name>
<dbReference type="AlphaFoldDB" id="A0A0D0PT73"/>
<comment type="caution">
    <text evidence="2">The sequence shown here is derived from an EMBL/GenBank/DDBJ whole genome shotgun (WGS) entry which is preliminary data.</text>
</comment>